<feature type="transmembrane region" description="Helical" evidence="6">
    <location>
        <begin position="262"/>
        <end position="282"/>
    </location>
</feature>
<evidence type="ECO:0000256" key="6">
    <source>
        <dbReference type="SAM" id="Phobius"/>
    </source>
</evidence>
<keyword evidence="4 6" id="KW-1133">Transmembrane helix</keyword>
<keyword evidence="8" id="KW-1185">Reference proteome</keyword>
<dbReference type="Proteomes" id="UP000216188">
    <property type="component" value="Unassembled WGS sequence"/>
</dbReference>
<feature type="transmembrane region" description="Helical" evidence="6">
    <location>
        <begin position="51"/>
        <end position="74"/>
    </location>
</feature>
<dbReference type="PANTHER" id="PTHR23513">
    <property type="entry name" value="INTEGRAL MEMBRANE EFFLUX PROTEIN-RELATED"/>
    <property type="match status" value="1"/>
</dbReference>
<dbReference type="InterPro" id="IPR036259">
    <property type="entry name" value="MFS_trans_sf"/>
</dbReference>
<evidence type="ECO:0000313" key="7">
    <source>
        <dbReference type="EMBL" id="OYR24197.1"/>
    </source>
</evidence>
<keyword evidence="2" id="KW-1003">Cell membrane</keyword>
<name>A0A256GAR8_9HYPH</name>
<feature type="transmembrane region" description="Helical" evidence="6">
    <location>
        <begin position="20"/>
        <end position="45"/>
    </location>
</feature>
<evidence type="ECO:0000256" key="5">
    <source>
        <dbReference type="ARBA" id="ARBA00023136"/>
    </source>
</evidence>
<sequence length="407" mass="43491">MGSLESGFGCKSNRAMMVHFLAGMLVSNIGRNAYFVCIIWCALSWGNNARLVPFLLFVSTLSQFLVSGLSGFLADIADRRYLAIGMDAVRAIIVALTGYAIVAEMEVTVLFLSIALYSVADRGYLTAMQSIIPRLPWSAVTTNSASYLMMQSGTFLGAGLAGILLHFLSYGAVLSLISCTFILSGTLLATKPSLSFYKGPIEPGGNGRLKYTFSITHLNKYKLVSPTLVYSFSFGVGILVNTLLAVYVLEEMNGNAILFGKFESAWAFGGILVSLVLAFGVGTTFSQSRQPGLLFYSGSALVLLWIFPIPIPVAIVLVLLGAIYNLSRISLDVQVQQSVSTATIGRVKGAINSIATGTALLIYVLIWIVGNAVPPSHILAGYGFCAIIAATTLTIKSCSVCQRSDRN</sequence>
<dbReference type="GO" id="GO:0022857">
    <property type="term" value="F:transmembrane transporter activity"/>
    <property type="evidence" value="ECO:0007669"/>
    <property type="project" value="InterPro"/>
</dbReference>
<dbReference type="Gene3D" id="1.20.1250.20">
    <property type="entry name" value="MFS general substrate transporter like domains"/>
    <property type="match status" value="1"/>
</dbReference>
<dbReference type="SUPFAM" id="SSF103473">
    <property type="entry name" value="MFS general substrate transporter"/>
    <property type="match status" value="1"/>
</dbReference>
<dbReference type="EMBL" id="NNRM01000035">
    <property type="protein sequence ID" value="OYR24197.1"/>
    <property type="molecule type" value="Genomic_DNA"/>
</dbReference>
<dbReference type="Pfam" id="PF07690">
    <property type="entry name" value="MFS_1"/>
    <property type="match status" value="1"/>
</dbReference>
<keyword evidence="5 6" id="KW-0472">Membrane</keyword>
<proteinExistence type="predicted"/>
<dbReference type="CDD" id="cd06173">
    <property type="entry name" value="MFS_MefA_like"/>
    <property type="match status" value="1"/>
</dbReference>
<evidence type="ECO:0000256" key="3">
    <source>
        <dbReference type="ARBA" id="ARBA00022692"/>
    </source>
</evidence>
<dbReference type="RefSeq" id="WP_143853399.1">
    <property type="nucleotide sequence ID" value="NZ_JBHEEM010000024.1"/>
</dbReference>
<reference evidence="7 8" key="1">
    <citation type="submission" date="2017-07" db="EMBL/GenBank/DDBJ databases">
        <title>Phylogenetic study on the rhizospheric bacterium Ochrobactrum sp. A44.</title>
        <authorList>
            <person name="Krzyzanowska D.M."/>
            <person name="Ossowicki A."/>
            <person name="Rajewska M."/>
            <person name="Maciag T."/>
            <person name="Kaczynski Z."/>
            <person name="Czerwicka M."/>
            <person name="Jafra S."/>
        </authorList>
    </citation>
    <scope>NUCLEOTIDE SEQUENCE [LARGE SCALE GENOMIC DNA]</scope>
    <source>
        <strain evidence="7 8">CCUG 30717</strain>
    </source>
</reference>
<protein>
    <submittedName>
        <fullName evidence="7">Putative membrane protein</fullName>
    </submittedName>
</protein>
<accession>A0A256GAR8</accession>
<feature type="transmembrane region" description="Helical" evidence="6">
    <location>
        <begin position="228"/>
        <end position="250"/>
    </location>
</feature>
<dbReference type="InterPro" id="IPR011701">
    <property type="entry name" value="MFS"/>
</dbReference>
<dbReference type="STRING" id="419475.A8A54_21000"/>
<organism evidence="7 8">
    <name type="scientific">Brucella pseudogrignonensis</name>
    <dbReference type="NCBI Taxonomy" id="419475"/>
    <lineage>
        <taxon>Bacteria</taxon>
        <taxon>Pseudomonadati</taxon>
        <taxon>Pseudomonadota</taxon>
        <taxon>Alphaproteobacteria</taxon>
        <taxon>Hyphomicrobiales</taxon>
        <taxon>Brucellaceae</taxon>
        <taxon>Brucella/Ochrobactrum group</taxon>
        <taxon>Brucella</taxon>
    </lineage>
</organism>
<evidence type="ECO:0000256" key="1">
    <source>
        <dbReference type="ARBA" id="ARBA00004651"/>
    </source>
</evidence>
<feature type="transmembrane region" description="Helical" evidence="6">
    <location>
        <begin position="155"/>
        <end position="183"/>
    </location>
</feature>
<dbReference type="PANTHER" id="PTHR23513:SF11">
    <property type="entry name" value="STAPHYLOFERRIN A TRANSPORTER"/>
    <property type="match status" value="1"/>
</dbReference>
<dbReference type="AlphaFoldDB" id="A0A256GAR8"/>
<feature type="transmembrane region" description="Helical" evidence="6">
    <location>
        <begin position="376"/>
        <end position="395"/>
    </location>
</feature>
<keyword evidence="3 6" id="KW-0812">Transmembrane</keyword>
<evidence type="ECO:0000256" key="4">
    <source>
        <dbReference type="ARBA" id="ARBA00022989"/>
    </source>
</evidence>
<evidence type="ECO:0000256" key="2">
    <source>
        <dbReference type="ARBA" id="ARBA00022475"/>
    </source>
</evidence>
<comment type="subcellular location">
    <subcellularLocation>
        <location evidence="1">Cell membrane</location>
        <topology evidence="1">Multi-pass membrane protein</topology>
    </subcellularLocation>
</comment>
<feature type="transmembrane region" description="Helical" evidence="6">
    <location>
        <begin position="302"/>
        <end position="326"/>
    </location>
</feature>
<dbReference type="GO" id="GO:0005886">
    <property type="term" value="C:plasma membrane"/>
    <property type="evidence" value="ECO:0007669"/>
    <property type="project" value="UniProtKB-SubCell"/>
</dbReference>
<gene>
    <name evidence="7" type="ORF">CEV34_3141</name>
</gene>
<evidence type="ECO:0000313" key="8">
    <source>
        <dbReference type="Proteomes" id="UP000216188"/>
    </source>
</evidence>
<feature type="transmembrane region" description="Helical" evidence="6">
    <location>
        <begin position="347"/>
        <end position="370"/>
    </location>
</feature>
<comment type="caution">
    <text evidence="7">The sequence shown here is derived from an EMBL/GenBank/DDBJ whole genome shotgun (WGS) entry which is preliminary data.</text>
</comment>